<feature type="transmembrane region" description="Helical" evidence="1">
    <location>
        <begin position="41"/>
        <end position="63"/>
    </location>
</feature>
<reference evidence="3" key="1">
    <citation type="submission" date="2016-02" db="EMBL/GenBank/DDBJ databases">
        <authorList>
            <person name="Schultz-Johansen M."/>
            <person name="Glaring M.A."/>
            <person name="Bech P.K."/>
            <person name="Stougaard P."/>
        </authorList>
    </citation>
    <scope>NUCLEOTIDE SEQUENCE [LARGE SCALE GENOMIC DNA]</scope>
    <source>
        <strain evidence="3">S66</strain>
    </source>
</reference>
<organism evidence="2 3">
    <name type="scientific">Paraglaciecola hydrolytica</name>
    <dbReference type="NCBI Taxonomy" id="1799789"/>
    <lineage>
        <taxon>Bacteria</taxon>
        <taxon>Pseudomonadati</taxon>
        <taxon>Pseudomonadota</taxon>
        <taxon>Gammaproteobacteria</taxon>
        <taxon>Alteromonadales</taxon>
        <taxon>Alteromonadaceae</taxon>
        <taxon>Paraglaciecola</taxon>
    </lineage>
</organism>
<dbReference type="Proteomes" id="UP000070299">
    <property type="component" value="Unassembled WGS sequence"/>
</dbReference>
<name>A0A136A2S3_9ALTE</name>
<gene>
    <name evidence="2" type="ORF">AX660_05595</name>
</gene>
<accession>A0A136A2S3</accession>
<keyword evidence="3" id="KW-1185">Reference proteome</keyword>
<keyword evidence="1" id="KW-0812">Transmembrane</keyword>
<keyword evidence="1" id="KW-0472">Membrane</keyword>
<comment type="caution">
    <text evidence="2">The sequence shown here is derived from an EMBL/GenBank/DDBJ whole genome shotgun (WGS) entry which is preliminary data.</text>
</comment>
<evidence type="ECO:0000313" key="3">
    <source>
        <dbReference type="Proteomes" id="UP000070299"/>
    </source>
</evidence>
<evidence type="ECO:0000256" key="1">
    <source>
        <dbReference type="SAM" id="Phobius"/>
    </source>
</evidence>
<feature type="transmembrane region" description="Helical" evidence="1">
    <location>
        <begin position="6"/>
        <end position="29"/>
    </location>
</feature>
<evidence type="ECO:0000313" key="2">
    <source>
        <dbReference type="EMBL" id="KXI29532.1"/>
    </source>
</evidence>
<feature type="transmembrane region" description="Helical" evidence="1">
    <location>
        <begin position="69"/>
        <end position="102"/>
    </location>
</feature>
<keyword evidence="1" id="KW-1133">Transmembrane helix</keyword>
<protein>
    <submittedName>
        <fullName evidence="2">Uncharacterized protein</fullName>
    </submittedName>
</protein>
<dbReference type="RefSeq" id="WP_068372153.1">
    <property type="nucleotide sequence ID" value="NZ_LSNE01000003.1"/>
</dbReference>
<dbReference type="AlphaFoldDB" id="A0A136A2S3"/>
<dbReference type="EMBL" id="LSNE01000003">
    <property type="protein sequence ID" value="KXI29532.1"/>
    <property type="molecule type" value="Genomic_DNA"/>
</dbReference>
<sequence>MIKNLILAILIAIVLTVCVGSIATQWLDLRVQIDQQWVEPFMTILLITVVVAILVIVGFAVAVSVFGALLFALCAGLVGLFIAGLSVFWPVLLIAFIIYYLVKDKDDKRRHNTY</sequence>
<dbReference type="STRING" id="1799789.AX660_05595"/>
<proteinExistence type="predicted"/>